<dbReference type="SUPFAM" id="SSF117892">
    <property type="entry name" value="Band 7/SPFH domain"/>
    <property type="match status" value="1"/>
</dbReference>
<feature type="transmembrane region" description="Helical" evidence="6">
    <location>
        <begin position="6"/>
        <end position="30"/>
    </location>
</feature>
<dbReference type="PANTHER" id="PTHR13806">
    <property type="entry name" value="FLOTILLIN-RELATED"/>
    <property type="match status" value="1"/>
</dbReference>
<dbReference type="GO" id="GO:0002020">
    <property type="term" value="F:protease binding"/>
    <property type="evidence" value="ECO:0007669"/>
    <property type="project" value="TreeGrafter"/>
</dbReference>
<evidence type="ECO:0000313" key="10">
    <source>
        <dbReference type="Proteomes" id="UP000274033"/>
    </source>
</evidence>
<dbReference type="RefSeq" id="WP_124762958.1">
    <property type="nucleotide sequence ID" value="NZ_JAFBDY010000002.1"/>
</dbReference>
<dbReference type="Pfam" id="PF15975">
    <property type="entry name" value="Flot"/>
    <property type="match status" value="1"/>
</dbReference>
<evidence type="ECO:0000259" key="7">
    <source>
        <dbReference type="Pfam" id="PF01145"/>
    </source>
</evidence>
<feature type="coiled-coil region" evidence="4">
    <location>
        <begin position="241"/>
        <end position="281"/>
    </location>
</feature>
<accession>A0A3N9UIH2</accession>
<name>A0A3N9UIH2_9BACI</name>
<feature type="coiled-coil region" evidence="4">
    <location>
        <begin position="319"/>
        <end position="394"/>
    </location>
</feature>
<sequence>MEILSMASLLVFLVVLVVLGGIGYGVYFVITQRLQIKAKPTEVLIVTGPKLGDPEKDSSIYVGMDEKGNPNGKMVKVARGGHRRRRFQVVEKIELNVIQIKINTTAHAGGEIQVEAEGTATISVGEDNESIIRFAEKLGAIEPSQRKQILTNILEDNFRAVITETKIDKLYSDKETFKNAVKTLAEPEIAALGMKIDSIGLSELRDVEKNGYISNLGRATIETSRELAEKAQSDANRNIENHKLANDLEQKRKQVDANKEKSELEKQLKLTEAENKKVEDTARANSDLAYDLEKEKLNKALTETRLANELDENQRKLSVDKARNDLRLQELEIKKAEDKAQAEIEAQRKQIEEETQARIKQIQIETERKVTETKAKAESTRKTEEAKARATEIEAIGLAEAKAEEEKGKAKAKSITLIGTAEATALREKAEALNLLGEAGKLEMILNVLPQFAEAIARPLSNIDDVKIIDMGNGEGLNALPTQVTKNVTAVQEVLQATTGLNLTDLMTNVSKLGANQTVVNVEKGSQEQNTKEPIVNQVIEKQPQPVELPEVDKLSEQ</sequence>
<dbReference type="InterPro" id="IPR031905">
    <property type="entry name" value="Flotillin_C"/>
</dbReference>
<keyword evidence="6" id="KW-1133">Transmembrane helix</keyword>
<dbReference type="EMBL" id="RRCT01000002">
    <property type="protein sequence ID" value="RQW75827.1"/>
    <property type="molecule type" value="Genomic_DNA"/>
</dbReference>
<dbReference type="InterPro" id="IPR036013">
    <property type="entry name" value="Band_7/SPFH_dom_sf"/>
</dbReference>
<feature type="domain" description="Flotillin C-terminal" evidence="8">
    <location>
        <begin position="399"/>
        <end position="500"/>
    </location>
</feature>
<keyword evidence="3 6" id="KW-0472">Membrane</keyword>
<keyword evidence="10" id="KW-1185">Reference proteome</keyword>
<reference evidence="9 10" key="1">
    <citation type="journal article" date="2013" name="J. Microbiol.">
        <title>Lysinibacillus chungkukjangi sp. nov., isolated from Chungkukjang, Korean fermented soybean food.</title>
        <authorList>
            <person name="Kim S.J."/>
            <person name="Jang Y.H."/>
            <person name="Hamada M."/>
            <person name="Ahn J.H."/>
            <person name="Weon H.Y."/>
            <person name="Suzuki K."/>
            <person name="Whang K.S."/>
            <person name="Kwon S.W."/>
        </authorList>
    </citation>
    <scope>NUCLEOTIDE SEQUENCE [LARGE SCALE GENOMIC DNA]</scope>
    <source>
        <strain evidence="9 10">MCCC 1A12701</strain>
    </source>
</reference>
<evidence type="ECO:0000256" key="6">
    <source>
        <dbReference type="SAM" id="Phobius"/>
    </source>
</evidence>
<dbReference type="GO" id="GO:0072659">
    <property type="term" value="P:protein localization to plasma membrane"/>
    <property type="evidence" value="ECO:0007669"/>
    <property type="project" value="TreeGrafter"/>
</dbReference>
<evidence type="ECO:0000313" key="9">
    <source>
        <dbReference type="EMBL" id="RQW75827.1"/>
    </source>
</evidence>
<evidence type="ECO:0000256" key="3">
    <source>
        <dbReference type="ARBA" id="ARBA00023136"/>
    </source>
</evidence>
<dbReference type="Pfam" id="PF01145">
    <property type="entry name" value="Band_7"/>
    <property type="match status" value="1"/>
</dbReference>
<keyword evidence="4" id="KW-0175">Coiled coil</keyword>
<organism evidence="9 10">
    <name type="scientific">Lysinibacillus composti</name>
    <dbReference type="NCBI Taxonomy" id="720633"/>
    <lineage>
        <taxon>Bacteria</taxon>
        <taxon>Bacillati</taxon>
        <taxon>Bacillota</taxon>
        <taxon>Bacilli</taxon>
        <taxon>Bacillales</taxon>
        <taxon>Bacillaceae</taxon>
        <taxon>Lysinibacillus</taxon>
    </lineage>
</organism>
<gene>
    <name evidence="9" type="ORF">EBB45_04210</name>
</gene>
<dbReference type="Gene3D" id="3.30.479.30">
    <property type="entry name" value="Band 7 domain"/>
    <property type="match status" value="1"/>
</dbReference>
<dbReference type="AlphaFoldDB" id="A0A3N9UIH2"/>
<comment type="similarity">
    <text evidence="2">Belongs to the band 7/mec-2 family. Flotillin subfamily.</text>
</comment>
<comment type="caution">
    <text evidence="9">The sequence shown here is derived from an EMBL/GenBank/DDBJ whole genome shotgun (WGS) entry which is preliminary data.</text>
</comment>
<evidence type="ECO:0000256" key="1">
    <source>
        <dbReference type="ARBA" id="ARBA00004370"/>
    </source>
</evidence>
<keyword evidence="6" id="KW-0812">Transmembrane</keyword>
<evidence type="ECO:0000256" key="4">
    <source>
        <dbReference type="SAM" id="Coils"/>
    </source>
</evidence>
<dbReference type="Proteomes" id="UP000274033">
    <property type="component" value="Unassembled WGS sequence"/>
</dbReference>
<dbReference type="CDD" id="cd03399">
    <property type="entry name" value="SPFH_flotillin"/>
    <property type="match status" value="1"/>
</dbReference>
<dbReference type="GO" id="GO:0005886">
    <property type="term" value="C:plasma membrane"/>
    <property type="evidence" value="ECO:0007669"/>
    <property type="project" value="TreeGrafter"/>
</dbReference>
<protein>
    <recommendedName>
        <fullName evidence="11">Flotillin family protein</fullName>
    </recommendedName>
</protein>
<evidence type="ECO:0000256" key="2">
    <source>
        <dbReference type="ARBA" id="ARBA00007161"/>
    </source>
</evidence>
<dbReference type="InterPro" id="IPR001107">
    <property type="entry name" value="Band_7"/>
</dbReference>
<feature type="domain" description="Band 7" evidence="7">
    <location>
        <begin position="38"/>
        <end position="233"/>
    </location>
</feature>
<feature type="region of interest" description="Disordered" evidence="5">
    <location>
        <begin position="523"/>
        <end position="558"/>
    </location>
</feature>
<evidence type="ECO:0000256" key="5">
    <source>
        <dbReference type="SAM" id="MobiDB-lite"/>
    </source>
</evidence>
<dbReference type="OrthoDB" id="9786220at2"/>
<evidence type="ECO:0008006" key="11">
    <source>
        <dbReference type="Google" id="ProtNLM"/>
    </source>
</evidence>
<dbReference type="InterPro" id="IPR027705">
    <property type="entry name" value="Flotillin_fam"/>
</dbReference>
<dbReference type="PANTHER" id="PTHR13806:SF46">
    <property type="entry name" value="FLOTILLIN-1-RELATED"/>
    <property type="match status" value="1"/>
</dbReference>
<comment type="subcellular location">
    <subcellularLocation>
        <location evidence="1">Membrane</location>
    </subcellularLocation>
</comment>
<proteinExistence type="inferred from homology"/>
<evidence type="ECO:0000259" key="8">
    <source>
        <dbReference type="Pfam" id="PF15975"/>
    </source>
</evidence>